<dbReference type="CDD" id="cd07041">
    <property type="entry name" value="STAS_RsbR_RsbS_like"/>
    <property type="match status" value="1"/>
</dbReference>
<dbReference type="RefSeq" id="WP_285932031.1">
    <property type="nucleotide sequence ID" value="NZ_JASTZU010000034.1"/>
</dbReference>
<dbReference type="Pfam" id="PF01740">
    <property type="entry name" value="STAS"/>
    <property type="match status" value="1"/>
</dbReference>
<proteinExistence type="predicted"/>
<dbReference type="SUPFAM" id="SSF52091">
    <property type="entry name" value="SpoIIaa-like"/>
    <property type="match status" value="1"/>
</dbReference>
<evidence type="ECO:0000256" key="1">
    <source>
        <dbReference type="ARBA" id="ARBA00022553"/>
    </source>
</evidence>
<dbReference type="InterPro" id="IPR002645">
    <property type="entry name" value="STAS_dom"/>
</dbReference>
<keyword evidence="1" id="KW-0597">Phosphoprotein</keyword>
<evidence type="ECO:0000313" key="4">
    <source>
        <dbReference type="Proteomes" id="UP001235343"/>
    </source>
</evidence>
<name>A0ABT7L4V2_9BACI</name>
<keyword evidence="4" id="KW-1185">Reference proteome</keyword>
<organism evidence="3 4">
    <name type="scientific">Aquibacillus rhizosphaerae</name>
    <dbReference type="NCBI Taxonomy" id="3051431"/>
    <lineage>
        <taxon>Bacteria</taxon>
        <taxon>Bacillati</taxon>
        <taxon>Bacillota</taxon>
        <taxon>Bacilli</taxon>
        <taxon>Bacillales</taxon>
        <taxon>Bacillaceae</taxon>
        <taxon>Aquibacillus</taxon>
    </lineage>
</organism>
<reference evidence="3 4" key="1">
    <citation type="submission" date="2023-06" db="EMBL/GenBank/DDBJ databases">
        <title>Aquibacillus rhizosphaerae LR5S19.</title>
        <authorList>
            <person name="Sun J.-Q."/>
        </authorList>
    </citation>
    <scope>NUCLEOTIDE SEQUENCE [LARGE SCALE GENOMIC DNA]</scope>
    <source>
        <strain evidence="3 4">LR5S19</strain>
    </source>
</reference>
<dbReference type="PROSITE" id="PS50801">
    <property type="entry name" value="STAS"/>
    <property type="match status" value="1"/>
</dbReference>
<dbReference type="PANTHER" id="PTHR33745">
    <property type="entry name" value="RSBT ANTAGONIST PROTEIN RSBS-RELATED"/>
    <property type="match status" value="1"/>
</dbReference>
<dbReference type="InterPro" id="IPR036513">
    <property type="entry name" value="STAS_dom_sf"/>
</dbReference>
<dbReference type="Proteomes" id="UP001235343">
    <property type="component" value="Unassembled WGS sequence"/>
</dbReference>
<dbReference type="Gene3D" id="3.30.750.24">
    <property type="entry name" value="STAS domain"/>
    <property type="match status" value="1"/>
</dbReference>
<comment type="caution">
    <text evidence="3">The sequence shown here is derived from an EMBL/GenBank/DDBJ whole genome shotgun (WGS) entry which is preliminary data.</text>
</comment>
<accession>A0ABT7L4V2</accession>
<protein>
    <submittedName>
        <fullName evidence="3">STAS domain-containing protein</fullName>
    </submittedName>
</protein>
<feature type="domain" description="STAS" evidence="2">
    <location>
        <begin position="170"/>
        <end position="272"/>
    </location>
</feature>
<dbReference type="EMBL" id="JASTZU010000034">
    <property type="protein sequence ID" value="MDL4840886.1"/>
    <property type="molecule type" value="Genomic_DNA"/>
</dbReference>
<evidence type="ECO:0000313" key="3">
    <source>
        <dbReference type="EMBL" id="MDL4840886.1"/>
    </source>
</evidence>
<evidence type="ECO:0000259" key="2">
    <source>
        <dbReference type="PROSITE" id="PS50801"/>
    </source>
</evidence>
<gene>
    <name evidence="3" type="ORF">QQS35_10530</name>
</gene>
<dbReference type="PANTHER" id="PTHR33745:SF3">
    <property type="entry name" value="RSBT CO-ANTAGONIST PROTEIN RSBRC"/>
    <property type="match status" value="1"/>
</dbReference>
<dbReference type="InterPro" id="IPR051932">
    <property type="entry name" value="Bact_StressResp_Reg"/>
</dbReference>
<sequence length="273" mass="31257">MEDFSFEEVFKLNDFFEKNGQLFEDTLLTEAVEVKDKINEILTVGNIDLVNNAHRLVVYIIEGREKELEDFATYEGIAWATQSINLSFKLEWVQAIRRTMWDFIQQYQKLSNKMSVENLFELEHEINSRVDAFFNAFFVSYSTYKDALIKEQKELVEDLSVPIIPINSFISILPLIGSIDAERVIILEEKVLTEVGNNHIETLIIDLSGIADMKSDEISGLIKMLDGISMMGCTSVITGLRKEIARKITELGISFDKNTKTIGTLQQALYNYI</sequence>